<keyword evidence="5 7" id="KW-0378">Hydrolase</keyword>
<gene>
    <name evidence="7" type="primary">sbcD</name>
    <name evidence="10" type="ORF">VXJ25_06625</name>
</gene>
<reference evidence="10 11" key="1">
    <citation type="submission" date="2024-01" db="EMBL/GenBank/DDBJ databases">
        <title>Description of Olsenella sp. nov., isolated from pig feces.</title>
        <authorList>
            <person name="Chang Y.-H."/>
        </authorList>
    </citation>
    <scope>NUCLEOTIDE SEQUENCE [LARGE SCALE GENOMIC DNA]</scope>
    <source>
        <strain evidence="10 11">YH-ols2223</strain>
    </source>
</reference>
<evidence type="ECO:0000256" key="5">
    <source>
        <dbReference type="ARBA" id="ARBA00022801"/>
    </source>
</evidence>
<name>A0ABU7RAL8_9ACTN</name>
<dbReference type="InterPro" id="IPR029052">
    <property type="entry name" value="Metallo-depent_PP-like"/>
</dbReference>
<dbReference type="RefSeq" id="WP_330958420.1">
    <property type="nucleotide sequence ID" value="NZ_JAZGJQ010000006.1"/>
</dbReference>
<evidence type="ECO:0000259" key="8">
    <source>
        <dbReference type="Pfam" id="PF00149"/>
    </source>
</evidence>
<protein>
    <recommendedName>
        <fullName evidence="3 7">Nuclease SbcCD subunit D</fullName>
    </recommendedName>
</protein>
<comment type="similarity">
    <text evidence="1 7">Belongs to the SbcD family.</text>
</comment>
<dbReference type="NCBIfam" id="TIGR00619">
    <property type="entry name" value="sbcd"/>
    <property type="match status" value="1"/>
</dbReference>
<dbReference type="SUPFAM" id="SSF56300">
    <property type="entry name" value="Metallo-dependent phosphatases"/>
    <property type="match status" value="1"/>
</dbReference>
<evidence type="ECO:0000256" key="7">
    <source>
        <dbReference type="RuleBase" id="RU363069"/>
    </source>
</evidence>
<dbReference type="Proteomes" id="UP001332931">
    <property type="component" value="Unassembled WGS sequence"/>
</dbReference>
<dbReference type="InterPro" id="IPR026843">
    <property type="entry name" value="SbcD_C"/>
</dbReference>
<evidence type="ECO:0000313" key="11">
    <source>
        <dbReference type="Proteomes" id="UP001332931"/>
    </source>
</evidence>
<feature type="domain" description="Calcineurin-like phosphoesterase" evidence="8">
    <location>
        <begin position="1"/>
        <end position="222"/>
    </location>
</feature>
<dbReference type="InterPro" id="IPR050535">
    <property type="entry name" value="DNA_Repair-Maintenance_Comp"/>
</dbReference>
<sequence length="413" mass="44733">MRFVHTADLHLGRRLAQMPLEEDLAYVLDELAGVVESEDASALVVAGDVFDSPNPSEAALRQWDAFLRLMAGRGVHTLVVSGNHDSGARLAYGATFAADKRVYIAGELTGEVVHVEVDGATFWLVPFVRPADVRAWAQRLGLDASGVVGYDTALRFVLDHVRGLPEFSRGPNVCVAHQFVTCGGASPERSDSERLSLGTLDNVDFSAFDGFDYVALGHVHRPQRVGRDTCRYAGSPLKLSSSEIVQQKSFAVVDVGAPVAQAAPRGKHFAPTPALQPAPTASAPGVGVRLRPVRPLHDFRAERGSLDELVARAQAEPEAERLDYVRAIVTDDSALDVVARLRHVWPNLEQVTFDNSITRAAGATTPDAEVTGRSMQELFSQFFSEQAGRQPSEEEAALVREAFDRVMGGEERA</sequence>
<dbReference type="InterPro" id="IPR004593">
    <property type="entry name" value="SbcD"/>
</dbReference>
<dbReference type="PANTHER" id="PTHR30337">
    <property type="entry name" value="COMPONENT OF ATP-DEPENDENT DSDNA EXONUCLEASE"/>
    <property type="match status" value="1"/>
</dbReference>
<evidence type="ECO:0000256" key="3">
    <source>
        <dbReference type="ARBA" id="ARBA00013365"/>
    </source>
</evidence>
<keyword evidence="7" id="KW-0235">DNA replication</keyword>
<dbReference type="Gene3D" id="3.60.21.10">
    <property type="match status" value="1"/>
</dbReference>
<feature type="domain" description="Nuclease SbcCD subunit D C-terminal" evidence="9">
    <location>
        <begin position="296"/>
        <end position="386"/>
    </location>
</feature>
<evidence type="ECO:0000259" key="9">
    <source>
        <dbReference type="Pfam" id="PF12320"/>
    </source>
</evidence>
<dbReference type="InterPro" id="IPR004843">
    <property type="entry name" value="Calcineurin-like_PHP"/>
</dbReference>
<evidence type="ECO:0000313" key="10">
    <source>
        <dbReference type="EMBL" id="MEE6147652.1"/>
    </source>
</evidence>
<comment type="subunit">
    <text evidence="2 7">Heterodimer of SbcC and SbcD.</text>
</comment>
<keyword evidence="7" id="KW-0255">Endonuclease</keyword>
<dbReference type="CDD" id="cd00840">
    <property type="entry name" value="MPP_Mre11_N"/>
    <property type="match status" value="1"/>
</dbReference>
<keyword evidence="4 7" id="KW-0540">Nuclease</keyword>
<accession>A0ABU7RAL8</accession>
<organism evidence="10 11">
    <name type="scientific">Olsenella absiana</name>
    <dbReference type="NCBI Taxonomy" id="3115222"/>
    <lineage>
        <taxon>Bacteria</taxon>
        <taxon>Bacillati</taxon>
        <taxon>Actinomycetota</taxon>
        <taxon>Coriobacteriia</taxon>
        <taxon>Coriobacteriales</taxon>
        <taxon>Atopobiaceae</taxon>
        <taxon>Olsenella</taxon>
    </lineage>
</organism>
<keyword evidence="6 7" id="KW-0269">Exonuclease</keyword>
<evidence type="ECO:0000256" key="2">
    <source>
        <dbReference type="ARBA" id="ARBA00011322"/>
    </source>
</evidence>
<dbReference type="Pfam" id="PF12320">
    <property type="entry name" value="SbcD_C"/>
    <property type="match status" value="1"/>
</dbReference>
<evidence type="ECO:0000256" key="6">
    <source>
        <dbReference type="ARBA" id="ARBA00022839"/>
    </source>
</evidence>
<dbReference type="EMBL" id="JAZGJQ010000006">
    <property type="protein sequence ID" value="MEE6147652.1"/>
    <property type="molecule type" value="Genomic_DNA"/>
</dbReference>
<evidence type="ECO:0000256" key="1">
    <source>
        <dbReference type="ARBA" id="ARBA00010555"/>
    </source>
</evidence>
<dbReference type="Pfam" id="PF00149">
    <property type="entry name" value="Metallophos"/>
    <property type="match status" value="1"/>
</dbReference>
<keyword evidence="7" id="KW-0233">DNA recombination</keyword>
<keyword evidence="11" id="KW-1185">Reference proteome</keyword>
<comment type="caution">
    <text evidence="10">The sequence shown here is derived from an EMBL/GenBank/DDBJ whole genome shotgun (WGS) entry which is preliminary data.</text>
</comment>
<dbReference type="PANTHER" id="PTHR30337:SF0">
    <property type="entry name" value="NUCLEASE SBCCD SUBUNIT D"/>
    <property type="match status" value="1"/>
</dbReference>
<comment type="function">
    <text evidence="7">SbcCD cleaves DNA hairpin structures. These structures can inhibit DNA replication and are intermediates in certain DNA recombination reactions. The complex acts as a 3'-&gt;5' double strand exonuclease that can open hairpins. It also has a 5' single-strand endonuclease activity.</text>
</comment>
<dbReference type="InterPro" id="IPR041796">
    <property type="entry name" value="Mre11_N"/>
</dbReference>
<proteinExistence type="inferred from homology"/>
<dbReference type="GO" id="GO:0004527">
    <property type="term" value="F:exonuclease activity"/>
    <property type="evidence" value="ECO:0007669"/>
    <property type="project" value="UniProtKB-KW"/>
</dbReference>
<evidence type="ECO:0000256" key="4">
    <source>
        <dbReference type="ARBA" id="ARBA00022722"/>
    </source>
</evidence>